<feature type="transmembrane region" description="Helical" evidence="6">
    <location>
        <begin position="213"/>
        <end position="233"/>
    </location>
</feature>
<keyword evidence="3 6" id="KW-0812">Transmembrane</keyword>
<sequence>MTTHFSLVLLHLAGAVLLLLYAVQLVRSGVEAAAGPRLKSLLGGSRGGAVQAAAGGTVLAVLLQSSTAVAMLACGFATSGLLGVSTGLALMLGADLGSAIVARILSFDLQWLIPVCLFLGGILHLKMRNATAQEIGRMVLGIGFILLSLNMVGGATQPLREAGMLQPVSAYLAEDYMTAFLAGAVFTWLIHSSVASILMIATFAGQGLLGIEAAVPMVLGANLGGGLIAFWLTRGMSAPAQRITTGNLLFRAVAALIGLVVFEAGLLDRLLHASASGVVSFHVFFNACLLVAGLPLAAAAARLTERLVPDAPAAGSGDDPLKRRVSVLDRSVLGTPRLALSSATRELLRMGELVEIMARSVMELFESGDRAEIARIRDIDEAVNAAHTNIKLYLAEVNRGLMTAEEAQRSIELTDFAINLEHAGDIVAKQLLVLAEERAEKGWRFSPAGWEELNELHRHLLDTMHLALNVLISQDRPSARQLVAEKERMRGLARRSQDRHLQRLRHGTPESIETSGMHLEIARGLKELNSLMVTVAYPLLARSGDLLGSRLTAASSSEA</sequence>
<feature type="transmembrane region" description="Helical" evidence="6">
    <location>
        <begin position="135"/>
        <end position="156"/>
    </location>
</feature>
<feature type="transmembrane region" description="Helical" evidence="6">
    <location>
        <begin position="70"/>
        <end position="94"/>
    </location>
</feature>
<feature type="transmembrane region" description="Helical" evidence="6">
    <location>
        <begin position="44"/>
        <end position="63"/>
    </location>
</feature>
<evidence type="ECO:0000313" key="8">
    <source>
        <dbReference type="EMBL" id="MFC3630506.1"/>
    </source>
</evidence>
<dbReference type="PANTHER" id="PTHR10010">
    <property type="entry name" value="SOLUTE CARRIER FAMILY 34 SODIUM PHOSPHATE , MEMBER 2-RELATED"/>
    <property type="match status" value="1"/>
</dbReference>
<evidence type="ECO:0000313" key="9">
    <source>
        <dbReference type="Proteomes" id="UP001595539"/>
    </source>
</evidence>
<keyword evidence="2" id="KW-1003">Cell membrane</keyword>
<comment type="subcellular location">
    <subcellularLocation>
        <location evidence="1">Cell membrane</location>
        <topology evidence="1">Multi-pass membrane protein</topology>
    </subcellularLocation>
</comment>
<dbReference type="Pfam" id="PF02690">
    <property type="entry name" value="Na_Pi_cotrans"/>
    <property type="match status" value="2"/>
</dbReference>
<name>A0ABV7U6C4_9RHOB</name>
<dbReference type="PANTHER" id="PTHR10010:SF46">
    <property type="entry name" value="SODIUM-DEPENDENT PHOSPHATE TRANSPORT PROTEIN 2B"/>
    <property type="match status" value="1"/>
</dbReference>
<dbReference type="InterPro" id="IPR038078">
    <property type="entry name" value="PhoU-like_sf"/>
</dbReference>
<organism evidence="8 9">
    <name type="scientific">Paracoccus angustae</name>
    <dbReference type="NCBI Taxonomy" id="1671480"/>
    <lineage>
        <taxon>Bacteria</taxon>
        <taxon>Pseudomonadati</taxon>
        <taxon>Pseudomonadota</taxon>
        <taxon>Alphaproteobacteria</taxon>
        <taxon>Rhodobacterales</taxon>
        <taxon>Paracoccaceae</taxon>
        <taxon>Paracoccus</taxon>
    </lineage>
</organism>
<evidence type="ECO:0000256" key="2">
    <source>
        <dbReference type="ARBA" id="ARBA00022475"/>
    </source>
</evidence>
<dbReference type="EMBL" id="JBHRXY010000011">
    <property type="protein sequence ID" value="MFC3630506.1"/>
    <property type="molecule type" value="Genomic_DNA"/>
</dbReference>
<protein>
    <submittedName>
        <fullName evidence="8">Na/Pi cotransporter family protein</fullName>
    </submittedName>
</protein>
<dbReference type="Proteomes" id="UP001595539">
    <property type="component" value="Unassembled WGS sequence"/>
</dbReference>
<feature type="transmembrane region" description="Helical" evidence="6">
    <location>
        <begin position="248"/>
        <end position="267"/>
    </location>
</feature>
<keyword evidence="5 6" id="KW-0472">Membrane</keyword>
<proteinExistence type="predicted"/>
<keyword evidence="9" id="KW-1185">Reference proteome</keyword>
<evidence type="ECO:0000256" key="6">
    <source>
        <dbReference type="SAM" id="Phobius"/>
    </source>
</evidence>
<dbReference type="NCBIfam" id="NF037997">
    <property type="entry name" value="Na_Pi_symport"/>
    <property type="match status" value="1"/>
</dbReference>
<comment type="caution">
    <text evidence="8">The sequence shown here is derived from an EMBL/GenBank/DDBJ whole genome shotgun (WGS) entry which is preliminary data.</text>
</comment>
<dbReference type="Gene3D" id="1.20.58.220">
    <property type="entry name" value="Phosphate transport system protein phou homolog 2, domain 2"/>
    <property type="match status" value="1"/>
</dbReference>
<evidence type="ECO:0000256" key="5">
    <source>
        <dbReference type="ARBA" id="ARBA00023136"/>
    </source>
</evidence>
<evidence type="ECO:0000259" key="7">
    <source>
        <dbReference type="Pfam" id="PF01895"/>
    </source>
</evidence>
<evidence type="ECO:0000256" key="3">
    <source>
        <dbReference type="ARBA" id="ARBA00022692"/>
    </source>
</evidence>
<gene>
    <name evidence="8" type="ORF">ACFOM8_13735</name>
</gene>
<reference evidence="9" key="1">
    <citation type="journal article" date="2019" name="Int. J. Syst. Evol. Microbiol.">
        <title>The Global Catalogue of Microorganisms (GCM) 10K type strain sequencing project: providing services to taxonomists for standard genome sequencing and annotation.</title>
        <authorList>
            <consortium name="The Broad Institute Genomics Platform"/>
            <consortium name="The Broad Institute Genome Sequencing Center for Infectious Disease"/>
            <person name="Wu L."/>
            <person name="Ma J."/>
        </authorList>
    </citation>
    <scope>NUCLEOTIDE SEQUENCE [LARGE SCALE GENOMIC DNA]</scope>
    <source>
        <strain evidence="9">KCTC 42473</strain>
    </source>
</reference>
<dbReference type="SUPFAM" id="SSF109755">
    <property type="entry name" value="PhoU-like"/>
    <property type="match status" value="1"/>
</dbReference>
<dbReference type="InterPro" id="IPR003841">
    <property type="entry name" value="Na/Pi_transpt"/>
</dbReference>
<feature type="domain" description="PhoU" evidence="7">
    <location>
        <begin position="347"/>
        <end position="427"/>
    </location>
</feature>
<feature type="transmembrane region" description="Helical" evidence="6">
    <location>
        <begin position="279"/>
        <end position="301"/>
    </location>
</feature>
<feature type="transmembrane region" description="Helical" evidence="6">
    <location>
        <begin position="176"/>
        <end position="201"/>
    </location>
</feature>
<feature type="transmembrane region" description="Helical" evidence="6">
    <location>
        <begin position="100"/>
        <end position="123"/>
    </location>
</feature>
<evidence type="ECO:0000256" key="4">
    <source>
        <dbReference type="ARBA" id="ARBA00022989"/>
    </source>
</evidence>
<evidence type="ECO:0000256" key="1">
    <source>
        <dbReference type="ARBA" id="ARBA00004651"/>
    </source>
</evidence>
<keyword evidence="4 6" id="KW-1133">Transmembrane helix</keyword>
<dbReference type="InterPro" id="IPR026022">
    <property type="entry name" value="PhoU_dom"/>
</dbReference>
<dbReference type="Pfam" id="PF01895">
    <property type="entry name" value="PhoU"/>
    <property type="match status" value="1"/>
</dbReference>
<accession>A0ABV7U6C4</accession>
<dbReference type="RefSeq" id="WP_377762255.1">
    <property type="nucleotide sequence ID" value="NZ_JBHRXY010000011.1"/>
</dbReference>